<dbReference type="InterPro" id="IPR013538">
    <property type="entry name" value="ASHA1/2-like_C"/>
</dbReference>
<feature type="domain" description="Activator of Hsp90 ATPase homologue 1/2-like C-terminal" evidence="2">
    <location>
        <begin position="13"/>
        <end position="135"/>
    </location>
</feature>
<dbReference type="Pfam" id="PF08327">
    <property type="entry name" value="AHSA1"/>
    <property type="match status" value="1"/>
</dbReference>
<dbReference type="Gene3D" id="3.30.530.20">
    <property type="match status" value="1"/>
</dbReference>
<accession>A0A4R0JJE1</accession>
<sequence>MTGIVAVAEIDIDAPAARVWDVLTSPEQLKQLWFGADVKTDWQVGSPITWSGEYEGKSYEDKGEVLAVEPGRLLSFTHFSPLTGQPDVPENYHTLTYTLTANTHLKLTQDNNASEDEAKHSQDMWEQLVAKVKDAAESAD</sequence>
<dbReference type="CDD" id="cd07814">
    <property type="entry name" value="SRPBCC_CalC_Aha1-like"/>
    <property type="match status" value="1"/>
</dbReference>
<dbReference type="AlphaFoldDB" id="A0A4R0JJE1"/>
<proteinExistence type="inferred from homology"/>
<dbReference type="EMBL" id="SJKC01000001">
    <property type="protein sequence ID" value="TCC41905.1"/>
    <property type="molecule type" value="Genomic_DNA"/>
</dbReference>
<dbReference type="Proteomes" id="UP000294225">
    <property type="component" value="Unassembled WGS sequence"/>
</dbReference>
<evidence type="ECO:0000313" key="4">
    <source>
        <dbReference type="Proteomes" id="UP000294225"/>
    </source>
</evidence>
<gene>
    <name evidence="3" type="ORF">E0H92_09790</name>
</gene>
<evidence type="ECO:0000259" key="2">
    <source>
        <dbReference type="Pfam" id="PF08327"/>
    </source>
</evidence>
<protein>
    <submittedName>
        <fullName evidence="3">SRPBCC domain-containing protein</fullName>
    </submittedName>
</protein>
<dbReference type="RefSeq" id="WP_131496023.1">
    <property type="nucleotide sequence ID" value="NZ_SJKC01000001.1"/>
</dbReference>
<reference evidence="3 4" key="1">
    <citation type="submission" date="2019-02" db="EMBL/GenBank/DDBJ databases">
        <title>Kribbella capetownensis sp. nov. and Kribbella speibonae sp. nov., isolated from soil.</title>
        <authorList>
            <person name="Curtis S.M."/>
            <person name="Norton I."/>
            <person name="Everest G.J."/>
            <person name="Meyers P.R."/>
        </authorList>
    </citation>
    <scope>NUCLEOTIDE SEQUENCE [LARGE SCALE GENOMIC DNA]</scope>
    <source>
        <strain evidence="3 4">YM55</strain>
    </source>
</reference>
<dbReference type="InterPro" id="IPR023393">
    <property type="entry name" value="START-like_dom_sf"/>
</dbReference>
<evidence type="ECO:0000313" key="3">
    <source>
        <dbReference type="EMBL" id="TCC41905.1"/>
    </source>
</evidence>
<evidence type="ECO:0000256" key="1">
    <source>
        <dbReference type="ARBA" id="ARBA00006817"/>
    </source>
</evidence>
<comment type="similarity">
    <text evidence="1">Belongs to the AHA1 family.</text>
</comment>
<dbReference type="SUPFAM" id="SSF55961">
    <property type="entry name" value="Bet v1-like"/>
    <property type="match status" value="1"/>
</dbReference>
<organism evidence="3 4">
    <name type="scientific">Kribbella speibonae</name>
    <dbReference type="NCBI Taxonomy" id="1572660"/>
    <lineage>
        <taxon>Bacteria</taxon>
        <taxon>Bacillati</taxon>
        <taxon>Actinomycetota</taxon>
        <taxon>Actinomycetes</taxon>
        <taxon>Propionibacteriales</taxon>
        <taxon>Kribbellaceae</taxon>
        <taxon>Kribbella</taxon>
    </lineage>
</organism>
<comment type="caution">
    <text evidence="3">The sequence shown here is derived from an EMBL/GenBank/DDBJ whole genome shotgun (WGS) entry which is preliminary data.</text>
</comment>
<name>A0A4R0JJE1_9ACTN</name>